<accession>A0A2P4QC75</accession>
<dbReference type="PANTHER" id="PTHR23079:SF55">
    <property type="entry name" value="RNA-DIRECTED RNA POLYMERASE"/>
    <property type="match status" value="1"/>
</dbReference>
<dbReference type="AlphaFoldDB" id="A0A2P4QC75"/>
<dbReference type="EMBL" id="AUPC02000063">
    <property type="protein sequence ID" value="POG75229.1"/>
    <property type="molecule type" value="Genomic_DNA"/>
</dbReference>
<keyword evidence="1" id="KW-0696">RNA-directed RNA polymerase</keyword>
<keyword evidence="1" id="KW-0694">RNA-binding</keyword>
<dbReference type="EC" id="2.7.7.48" evidence="1"/>
<keyword evidence="1" id="KW-0808">Transferase</keyword>
<protein>
    <recommendedName>
        <fullName evidence="1">RNA-dependent RNA polymerase</fullName>
        <ecNumber evidence="1">2.7.7.48</ecNumber>
    </recommendedName>
</protein>
<proteinExistence type="inferred from homology"/>
<evidence type="ECO:0000313" key="3">
    <source>
        <dbReference type="EMBL" id="POG75229.1"/>
    </source>
</evidence>
<keyword evidence="4" id="KW-1185">Reference proteome</keyword>
<reference evidence="3 4" key="2">
    <citation type="journal article" date="2018" name="New Phytol.">
        <title>High intraspecific genome diversity in the model arbuscular mycorrhizal symbiont Rhizophagus irregularis.</title>
        <authorList>
            <person name="Chen E.C.H."/>
            <person name="Morin E."/>
            <person name="Beaudet D."/>
            <person name="Noel J."/>
            <person name="Yildirir G."/>
            <person name="Ndikumana S."/>
            <person name="Charron P."/>
            <person name="St-Onge C."/>
            <person name="Giorgi J."/>
            <person name="Kruger M."/>
            <person name="Marton T."/>
            <person name="Ropars J."/>
            <person name="Grigoriev I.V."/>
            <person name="Hainaut M."/>
            <person name="Henrissat B."/>
            <person name="Roux C."/>
            <person name="Martin F."/>
            <person name="Corradi N."/>
        </authorList>
    </citation>
    <scope>NUCLEOTIDE SEQUENCE [LARGE SCALE GENOMIC DNA]</scope>
    <source>
        <strain evidence="3 4">DAOM 197198</strain>
    </source>
</reference>
<dbReference type="InterPro" id="IPR057596">
    <property type="entry name" value="RDRP_core"/>
</dbReference>
<comment type="similarity">
    <text evidence="1">Belongs to the RdRP family.</text>
</comment>
<dbReference type="GO" id="GO:0030422">
    <property type="term" value="P:siRNA processing"/>
    <property type="evidence" value="ECO:0007669"/>
    <property type="project" value="TreeGrafter"/>
</dbReference>
<evidence type="ECO:0000256" key="1">
    <source>
        <dbReference type="RuleBase" id="RU363098"/>
    </source>
</evidence>
<organism evidence="3 4">
    <name type="scientific">Rhizophagus irregularis (strain DAOM 181602 / DAOM 197198 / MUCL 43194)</name>
    <name type="common">Arbuscular mycorrhizal fungus</name>
    <name type="synonym">Glomus intraradices</name>
    <dbReference type="NCBI Taxonomy" id="747089"/>
    <lineage>
        <taxon>Eukaryota</taxon>
        <taxon>Fungi</taxon>
        <taxon>Fungi incertae sedis</taxon>
        <taxon>Mucoromycota</taxon>
        <taxon>Glomeromycotina</taxon>
        <taxon>Glomeromycetes</taxon>
        <taxon>Glomerales</taxon>
        <taxon>Glomeraceae</taxon>
        <taxon>Rhizophagus</taxon>
    </lineage>
</organism>
<keyword evidence="1" id="KW-0548">Nucleotidyltransferase</keyword>
<reference evidence="3 4" key="1">
    <citation type="journal article" date="2013" name="Proc. Natl. Acad. Sci. U.S.A.">
        <title>Genome of an arbuscular mycorrhizal fungus provides insight into the oldest plant symbiosis.</title>
        <authorList>
            <person name="Tisserant E."/>
            <person name="Malbreil M."/>
            <person name="Kuo A."/>
            <person name="Kohler A."/>
            <person name="Symeonidi A."/>
            <person name="Balestrini R."/>
            <person name="Charron P."/>
            <person name="Duensing N."/>
            <person name="Frei Dit Frey N."/>
            <person name="Gianinazzi-Pearson V."/>
            <person name="Gilbert L.B."/>
            <person name="Handa Y."/>
            <person name="Herr J.R."/>
            <person name="Hijri M."/>
            <person name="Koul R."/>
            <person name="Kawaguchi M."/>
            <person name="Krajinski F."/>
            <person name="Lammers P.J."/>
            <person name="Masclaux F.G."/>
            <person name="Murat C."/>
            <person name="Morin E."/>
            <person name="Ndikumana S."/>
            <person name="Pagni M."/>
            <person name="Petitpierre D."/>
            <person name="Requena N."/>
            <person name="Rosikiewicz P."/>
            <person name="Riley R."/>
            <person name="Saito K."/>
            <person name="San Clemente H."/>
            <person name="Shapiro H."/>
            <person name="van Tuinen D."/>
            <person name="Becard G."/>
            <person name="Bonfante P."/>
            <person name="Paszkowski U."/>
            <person name="Shachar-Hill Y.Y."/>
            <person name="Tuskan G.A."/>
            <person name="Young P.W."/>
            <person name="Sanders I.R."/>
            <person name="Henrissat B."/>
            <person name="Rensing S.A."/>
            <person name="Grigoriev I.V."/>
            <person name="Corradi N."/>
            <person name="Roux C."/>
            <person name="Martin F."/>
        </authorList>
    </citation>
    <scope>NUCLEOTIDE SEQUENCE [LARGE SCALE GENOMIC DNA]</scope>
    <source>
        <strain evidence="3 4">DAOM 197198</strain>
    </source>
</reference>
<comment type="caution">
    <text evidence="3">The sequence shown here is derived from an EMBL/GenBank/DDBJ whole genome shotgun (WGS) entry which is preliminary data.</text>
</comment>
<dbReference type="Proteomes" id="UP000018888">
    <property type="component" value="Unassembled WGS sequence"/>
</dbReference>
<evidence type="ECO:0000259" key="2">
    <source>
        <dbReference type="Pfam" id="PF05183"/>
    </source>
</evidence>
<dbReference type="GO" id="GO:0031380">
    <property type="term" value="C:nuclear RNA-directed RNA polymerase complex"/>
    <property type="evidence" value="ECO:0007669"/>
    <property type="project" value="TreeGrafter"/>
</dbReference>
<dbReference type="PANTHER" id="PTHR23079">
    <property type="entry name" value="RNA-DEPENDENT RNA POLYMERASE"/>
    <property type="match status" value="1"/>
</dbReference>
<dbReference type="GO" id="GO:0003723">
    <property type="term" value="F:RNA binding"/>
    <property type="evidence" value="ECO:0007669"/>
    <property type="project" value="UniProtKB-KW"/>
</dbReference>
<dbReference type="InterPro" id="IPR007855">
    <property type="entry name" value="RDRP"/>
</dbReference>
<feature type="non-terminal residue" evidence="3">
    <location>
        <position position="88"/>
    </location>
</feature>
<name>A0A2P4QC75_RHIID</name>
<dbReference type="GO" id="GO:0003968">
    <property type="term" value="F:RNA-directed RNA polymerase activity"/>
    <property type="evidence" value="ECO:0007669"/>
    <property type="project" value="UniProtKB-KW"/>
</dbReference>
<evidence type="ECO:0000313" key="4">
    <source>
        <dbReference type="Proteomes" id="UP000018888"/>
    </source>
</evidence>
<dbReference type="Pfam" id="PF05183">
    <property type="entry name" value="RdRP"/>
    <property type="match status" value="1"/>
</dbReference>
<sequence length="88" mass="9973">MGIFSTNKSVAKYIAQMDQCFSSTRNIQMDQMDRCFSSTRNIKKPPIVKIKEIPDIVRNGFTFSDGVGNISFSLAKKIAYDFKLKTIP</sequence>
<feature type="domain" description="RDRP core" evidence="2">
    <location>
        <begin position="1"/>
        <end position="85"/>
    </location>
</feature>
<comment type="catalytic activity">
    <reaction evidence="1">
        <text>RNA(n) + a ribonucleoside 5'-triphosphate = RNA(n+1) + diphosphate</text>
        <dbReference type="Rhea" id="RHEA:21248"/>
        <dbReference type="Rhea" id="RHEA-COMP:14527"/>
        <dbReference type="Rhea" id="RHEA-COMP:17342"/>
        <dbReference type="ChEBI" id="CHEBI:33019"/>
        <dbReference type="ChEBI" id="CHEBI:61557"/>
        <dbReference type="ChEBI" id="CHEBI:140395"/>
        <dbReference type="EC" id="2.7.7.48"/>
    </reaction>
</comment>
<gene>
    <name evidence="3" type="ORF">GLOIN_2v1568116</name>
</gene>